<evidence type="ECO:0000256" key="1">
    <source>
        <dbReference type="SAM" id="MobiDB-lite"/>
    </source>
</evidence>
<sequence length="74" mass="8062">GLHSRGPPQQLGALGLTGSRGRLQSDAASIDLDSERQRRIMAERGPTFVCVMATTVFDSMNHRTLNIQSIQRGP</sequence>
<dbReference type="Proteomes" id="UP001519460">
    <property type="component" value="Unassembled WGS sequence"/>
</dbReference>
<feature type="region of interest" description="Disordered" evidence="1">
    <location>
        <begin position="1"/>
        <end position="20"/>
    </location>
</feature>
<dbReference type="AlphaFoldDB" id="A0ABD0LXA0"/>
<dbReference type="EMBL" id="JACVVK020000019">
    <property type="protein sequence ID" value="KAK7503592.1"/>
    <property type="molecule type" value="Genomic_DNA"/>
</dbReference>
<organism evidence="2 3">
    <name type="scientific">Batillaria attramentaria</name>
    <dbReference type="NCBI Taxonomy" id="370345"/>
    <lineage>
        <taxon>Eukaryota</taxon>
        <taxon>Metazoa</taxon>
        <taxon>Spiralia</taxon>
        <taxon>Lophotrochozoa</taxon>
        <taxon>Mollusca</taxon>
        <taxon>Gastropoda</taxon>
        <taxon>Caenogastropoda</taxon>
        <taxon>Sorbeoconcha</taxon>
        <taxon>Cerithioidea</taxon>
        <taxon>Batillariidae</taxon>
        <taxon>Batillaria</taxon>
    </lineage>
</organism>
<comment type="caution">
    <text evidence="2">The sequence shown here is derived from an EMBL/GenBank/DDBJ whole genome shotgun (WGS) entry which is preliminary data.</text>
</comment>
<evidence type="ECO:0000313" key="2">
    <source>
        <dbReference type="EMBL" id="KAK7503592.1"/>
    </source>
</evidence>
<accession>A0ABD0LXA0</accession>
<proteinExistence type="predicted"/>
<feature type="non-terminal residue" evidence="2">
    <location>
        <position position="1"/>
    </location>
</feature>
<protein>
    <submittedName>
        <fullName evidence="2">Uncharacterized protein</fullName>
    </submittedName>
</protein>
<reference evidence="2 3" key="1">
    <citation type="journal article" date="2023" name="Sci. Data">
        <title>Genome assembly of the Korean intertidal mud-creeper Batillaria attramentaria.</title>
        <authorList>
            <person name="Patra A.K."/>
            <person name="Ho P.T."/>
            <person name="Jun S."/>
            <person name="Lee S.J."/>
            <person name="Kim Y."/>
            <person name="Won Y.J."/>
        </authorList>
    </citation>
    <scope>NUCLEOTIDE SEQUENCE [LARGE SCALE GENOMIC DNA]</scope>
    <source>
        <strain evidence="2">Wonlab-2016</strain>
    </source>
</reference>
<gene>
    <name evidence="2" type="ORF">BaRGS_00005131</name>
</gene>
<evidence type="ECO:0000313" key="3">
    <source>
        <dbReference type="Proteomes" id="UP001519460"/>
    </source>
</evidence>
<name>A0ABD0LXA0_9CAEN</name>
<keyword evidence="3" id="KW-1185">Reference proteome</keyword>